<dbReference type="Proteomes" id="UP001412067">
    <property type="component" value="Unassembled WGS sequence"/>
</dbReference>
<reference evidence="1 2" key="1">
    <citation type="journal article" date="2022" name="Nat. Plants">
        <title>Genomes of leafy and leafless Platanthera orchids illuminate the evolution of mycoheterotrophy.</title>
        <authorList>
            <person name="Li M.H."/>
            <person name="Liu K.W."/>
            <person name="Li Z."/>
            <person name="Lu H.C."/>
            <person name="Ye Q.L."/>
            <person name="Zhang D."/>
            <person name="Wang J.Y."/>
            <person name="Li Y.F."/>
            <person name="Zhong Z.M."/>
            <person name="Liu X."/>
            <person name="Yu X."/>
            <person name="Liu D.K."/>
            <person name="Tu X.D."/>
            <person name="Liu B."/>
            <person name="Hao Y."/>
            <person name="Liao X.Y."/>
            <person name="Jiang Y.T."/>
            <person name="Sun W.H."/>
            <person name="Chen J."/>
            <person name="Chen Y.Q."/>
            <person name="Ai Y."/>
            <person name="Zhai J.W."/>
            <person name="Wu S.S."/>
            <person name="Zhou Z."/>
            <person name="Hsiao Y.Y."/>
            <person name="Wu W.L."/>
            <person name="Chen Y.Y."/>
            <person name="Lin Y.F."/>
            <person name="Hsu J.L."/>
            <person name="Li C.Y."/>
            <person name="Wang Z.W."/>
            <person name="Zhao X."/>
            <person name="Zhong W.Y."/>
            <person name="Ma X.K."/>
            <person name="Ma L."/>
            <person name="Huang J."/>
            <person name="Chen G.Z."/>
            <person name="Huang M.Z."/>
            <person name="Huang L."/>
            <person name="Peng D.H."/>
            <person name="Luo Y.B."/>
            <person name="Zou S.Q."/>
            <person name="Chen S.P."/>
            <person name="Lan S."/>
            <person name="Tsai W.C."/>
            <person name="Van de Peer Y."/>
            <person name="Liu Z.J."/>
        </authorList>
    </citation>
    <scope>NUCLEOTIDE SEQUENCE [LARGE SCALE GENOMIC DNA]</scope>
    <source>
        <strain evidence="1">Lor288</strain>
    </source>
</reference>
<evidence type="ECO:0000313" key="1">
    <source>
        <dbReference type="EMBL" id="KAK8961496.1"/>
    </source>
</evidence>
<evidence type="ECO:0000313" key="2">
    <source>
        <dbReference type="Proteomes" id="UP001412067"/>
    </source>
</evidence>
<keyword evidence="2" id="KW-1185">Reference proteome</keyword>
<proteinExistence type="predicted"/>
<comment type="caution">
    <text evidence="1">The sequence shown here is derived from an EMBL/GenBank/DDBJ whole genome shotgun (WGS) entry which is preliminary data.</text>
</comment>
<dbReference type="EMBL" id="JBBWWR010000009">
    <property type="protein sequence ID" value="KAK8961496.1"/>
    <property type="molecule type" value="Genomic_DNA"/>
</dbReference>
<sequence>MLPACLTCGYMLVGLWYYFMNRPVAVLGLYFEFVYPLCRGIIVISNKFRLPLVGLRPL</sequence>
<name>A0ABR2MC37_9ASPA</name>
<protein>
    <submittedName>
        <fullName evidence="1">Uncharacterized protein</fullName>
    </submittedName>
</protein>
<accession>A0ABR2MC37</accession>
<organism evidence="1 2">
    <name type="scientific">Platanthera guangdongensis</name>
    <dbReference type="NCBI Taxonomy" id="2320717"/>
    <lineage>
        <taxon>Eukaryota</taxon>
        <taxon>Viridiplantae</taxon>
        <taxon>Streptophyta</taxon>
        <taxon>Embryophyta</taxon>
        <taxon>Tracheophyta</taxon>
        <taxon>Spermatophyta</taxon>
        <taxon>Magnoliopsida</taxon>
        <taxon>Liliopsida</taxon>
        <taxon>Asparagales</taxon>
        <taxon>Orchidaceae</taxon>
        <taxon>Orchidoideae</taxon>
        <taxon>Orchideae</taxon>
        <taxon>Orchidinae</taxon>
        <taxon>Platanthera</taxon>
    </lineage>
</organism>
<gene>
    <name evidence="1" type="ORF">KSP40_PGU018148</name>
</gene>